<evidence type="ECO:0000313" key="1">
    <source>
        <dbReference type="EMBL" id="TDX83964.1"/>
    </source>
</evidence>
<dbReference type="RefSeq" id="WP_133944017.1">
    <property type="nucleotide sequence ID" value="NZ_SOEO01000002.1"/>
</dbReference>
<keyword evidence="2" id="KW-1185">Reference proteome</keyword>
<comment type="caution">
    <text evidence="1">The sequence shown here is derived from an EMBL/GenBank/DDBJ whole genome shotgun (WGS) entry which is preliminary data.</text>
</comment>
<organism evidence="1 2">
    <name type="scientific">Epilithonimonas xixisoli</name>
    <dbReference type="NCBI Taxonomy" id="1476462"/>
    <lineage>
        <taxon>Bacteria</taxon>
        <taxon>Pseudomonadati</taxon>
        <taxon>Bacteroidota</taxon>
        <taxon>Flavobacteriia</taxon>
        <taxon>Flavobacteriales</taxon>
        <taxon>Weeksellaceae</taxon>
        <taxon>Chryseobacterium group</taxon>
        <taxon>Epilithonimonas</taxon>
    </lineage>
</organism>
<protein>
    <submittedName>
        <fullName evidence="1">SPP1 family phage portal protein</fullName>
    </submittedName>
</protein>
<gene>
    <name evidence="1" type="ORF">B0I22_1552</name>
</gene>
<dbReference type="EMBL" id="SOEO01000002">
    <property type="protein sequence ID" value="TDX83964.1"/>
    <property type="molecule type" value="Genomic_DNA"/>
</dbReference>
<dbReference type="AlphaFoldDB" id="A0A4R8IEY5"/>
<dbReference type="Proteomes" id="UP000295313">
    <property type="component" value="Unassembled WGS sequence"/>
</dbReference>
<evidence type="ECO:0000313" key="2">
    <source>
        <dbReference type="Proteomes" id="UP000295313"/>
    </source>
</evidence>
<dbReference type="OrthoDB" id="1452435at2"/>
<sequence length="491" mass="55726">MTTEQLKEITDKLRSGSELEDTISALKKTRIVDLPKVEDIKKELDPAQHKVFDTTYRKDKKVKADDGETADGGVKVVTVSGAKKEIAMKIEPVTRIALAYQEIIVNRAAAFLFGFPVDYQTESEDAKEEEVLKAVQRIIHDNKMEYFDLDMAKELLSFTEVAEMWFPVETDKEHEIYGFKTKFKLKCISFKPSKDEELYPTFDEYGDLVAFSRAYSRKVGDKSVKYFETHTAEFFYRFENTDGWKASDTYPKPNPIGKIPIVFGNKLAKDWDKVQNIIESDEDLRSNFSDTNKYHSAPTMFIKGKITGFAKKGESGKLIQGDANTEAAYLEWKAASESVKLEHSMNREDIFSLTQTPDISFNNIKDIGNLGLGAQKMLFMDAHLKVKDNMLVFGPYLQRRINIIKAYIAMFNTSMQDACDKVIIKPVVTPYILGDDKETADILSVAVNSGFMSKKSAVSNFDWVQDADKEFAQIQAEERAAQIIDNFPPAE</sequence>
<accession>A0A4R8IEY5</accession>
<name>A0A4R8IEY5_9FLAO</name>
<proteinExistence type="predicted"/>
<dbReference type="InterPro" id="IPR021145">
    <property type="entry name" value="Portal_protein_SPP1_Gp6-like"/>
</dbReference>
<reference evidence="1 2" key="1">
    <citation type="submission" date="2019-03" db="EMBL/GenBank/DDBJ databases">
        <title>Genomic Encyclopedia of Type Strains, Phase III (KMG-III): the genomes of soil and plant-associated and newly described type strains.</title>
        <authorList>
            <person name="Whitman W."/>
        </authorList>
    </citation>
    <scope>NUCLEOTIDE SEQUENCE [LARGE SCALE GENOMIC DNA]</scope>
    <source>
        <strain evidence="1 2">CGMCC 1.12802</strain>
    </source>
</reference>
<dbReference type="Pfam" id="PF05133">
    <property type="entry name" value="SPP1_portal"/>
    <property type="match status" value="1"/>
</dbReference>